<name>A0AAW2SGJ9_9LAMI</name>
<protein>
    <submittedName>
        <fullName evidence="1">Uncharacterized protein</fullName>
    </submittedName>
</protein>
<reference evidence="1" key="2">
    <citation type="journal article" date="2024" name="Plant">
        <title>Genomic evolution and insights into agronomic trait innovations of Sesamum species.</title>
        <authorList>
            <person name="Miao H."/>
            <person name="Wang L."/>
            <person name="Qu L."/>
            <person name="Liu H."/>
            <person name="Sun Y."/>
            <person name="Le M."/>
            <person name="Wang Q."/>
            <person name="Wei S."/>
            <person name="Zheng Y."/>
            <person name="Lin W."/>
            <person name="Duan Y."/>
            <person name="Cao H."/>
            <person name="Xiong S."/>
            <person name="Wang X."/>
            <person name="Wei L."/>
            <person name="Li C."/>
            <person name="Ma Q."/>
            <person name="Ju M."/>
            <person name="Zhao R."/>
            <person name="Li G."/>
            <person name="Mu C."/>
            <person name="Tian Q."/>
            <person name="Mei H."/>
            <person name="Zhang T."/>
            <person name="Gao T."/>
            <person name="Zhang H."/>
        </authorList>
    </citation>
    <scope>NUCLEOTIDE SEQUENCE</scope>
    <source>
        <strain evidence="1">KEN1</strain>
    </source>
</reference>
<dbReference type="AlphaFoldDB" id="A0AAW2SGJ9"/>
<dbReference type="EMBL" id="JACGWN010000017">
    <property type="protein sequence ID" value="KAL0391559.1"/>
    <property type="molecule type" value="Genomic_DNA"/>
</dbReference>
<organism evidence="1">
    <name type="scientific">Sesamum latifolium</name>
    <dbReference type="NCBI Taxonomy" id="2727402"/>
    <lineage>
        <taxon>Eukaryota</taxon>
        <taxon>Viridiplantae</taxon>
        <taxon>Streptophyta</taxon>
        <taxon>Embryophyta</taxon>
        <taxon>Tracheophyta</taxon>
        <taxon>Spermatophyta</taxon>
        <taxon>Magnoliopsida</taxon>
        <taxon>eudicotyledons</taxon>
        <taxon>Gunneridae</taxon>
        <taxon>Pentapetalae</taxon>
        <taxon>asterids</taxon>
        <taxon>lamiids</taxon>
        <taxon>Lamiales</taxon>
        <taxon>Pedaliaceae</taxon>
        <taxon>Sesamum</taxon>
    </lineage>
</organism>
<sequence>MKRKKSIREKEGAGADLGMKEALKKSDVDPLEWEFFYLLRGLESQASRGALWLGKAQLPCSCFGFLVLPMNEKELMEFDQWTIGLGQGLSMPPFFFFFRLFK</sequence>
<accession>A0AAW2SGJ9</accession>
<reference evidence="1" key="1">
    <citation type="submission" date="2020-06" db="EMBL/GenBank/DDBJ databases">
        <authorList>
            <person name="Li T."/>
            <person name="Hu X."/>
            <person name="Zhang T."/>
            <person name="Song X."/>
            <person name="Zhang H."/>
            <person name="Dai N."/>
            <person name="Sheng W."/>
            <person name="Hou X."/>
            <person name="Wei L."/>
        </authorList>
    </citation>
    <scope>NUCLEOTIDE SEQUENCE</scope>
    <source>
        <strain evidence="1">KEN1</strain>
        <tissue evidence="1">Leaf</tissue>
    </source>
</reference>
<gene>
    <name evidence="1" type="ORF">Slati_4520100</name>
</gene>
<evidence type="ECO:0000313" key="1">
    <source>
        <dbReference type="EMBL" id="KAL0391559.1"/>
    </source>
</evidence>
<proteinExistence type="predicted"/>
<comment type="caution">
    <text evidence="1">The sequence shown here is derived from an EMBL/GenBank/DDBJ whole genome shotgun (WGS) entry which is preliminary data.</text>
</comment>